<dbReference type="InterPro" id="IPR011701">
    <property type="entry name" value="MFS"/>
</dbReference>
<keyword evidence="3" id="KW-0813">Transport</keyword>
<name>A0A8B6GK91_MYTGA</name>
<dbReference type="PROSITE" id="PS50850">
    <property type="entry name" value="MFS"/>
    <property type="match status" value="1"/>
</dbReference>
<keyword evidence="5 8" id="KW-0812">Transmembrane</keyword>
<dbReference type="FunFam" id="1.20.1250.20:FF:000028">
    <property type="entry name" value="Sugar phosphate exchanger 3 isoform 1"/>
    <property type="match status" value="1"/>
</dbReference>
<evidence type="ECO:0000256" key="7">
    <source>
        <dbReference type="ARBA" id="ARBA00023136"/>
    </source>
</evidence>
<dbReference type="OrthoDB" id="3639251at2759"/>
<feature type="transmembrane region" description="Helical" evidence="8">
    <location>
        <begin position="396"/>
        <end position="426"/>
    </location>
</feature>
<dbReference type="Gene3D" id="1.20.1250.20">
    <property type="entry name" value="MFS general substrate transporter like domains"/>
    <property type="match status" value="2"/>
</dbReference>
<keyword evidence="4" id="KW-0762">Sugar transport</keyword>
<comment type="subcellular location">
    <subcellularLocation>
        <location evidence="1">Membrane</location>
        <topology evidence="1">Multi-pass membrane protein</topology>
    </subcellularLocation>
</comment>
<dbReference type="GO" id="GO:0022857">
    <property type="term" value="F:transmembrane transporter activity"/>
    <property type="evidence" value="ECO:0007669"/>
    <property type="project" value="InterPro"/>
</dbReference>
<comment type="similarity">
    <text evidence="2">Belongs to the major facilitator superfamily. Organophosphate:Pi antiporter (OPA) (TC 2.A.1.4) family.</text>
</comment>
<sequence length="602" mass="64897">MVNRKPPGIYVLPSLSRESRNVAYRAWILILTFLVYTCYHMSKKPVSVVKNVLYRNCSVPIKEGYELEIAPDNTSTTFCDWAPFDQPNHKQLLGSLDLAFLFSYAFGMFFSGHIAERLNLRYFLSGGMMLVGIFTAAFGMGYFFNIHSIYFYVGIQVVSGLVQSSGWPSVVTCVGNWYGKGKRGLIMGIWNSHTSVGNILGSLIAGAFVTTSWGWSFAVPGLITFGIGVIVFFFLVPDPEDVGCDMPDQHGTHVVAEHGTNKTLNIDPTEPEKIDLTTISVHVDYGALNNSNKISNETTANGEVINGPVVSVQTTDTVDSSNPTNGRTVFSVQAANDRTVDSLNAANDYAPDSQKPAIIISTNGNPNLAKNGQSYSSIDASTQALIKHKQEKPITIWGAFFIPGVAEFSLCLFCAKLVSYTFLFWLPNYIEHTAHYDAEKSADVSTLFDVGGIVGGIAAGLISDNFGGRATTCAVMLILAAPVMYIYNLYGSLSLAHSIGLSFACGTLVNGPYALITTAVSADLGTHKVLEGNTKALATVTAVIDGTGSIGAAIGPLLAGLIPVWNDVFIMLIISDILALLCLIRLVYKELRLDRLLGCTGD</sequence>
<evidence type="ECO:0000256" key="6">
    <source>
        <dbReference type="ARBA" id="ARBA00022989"/>
    </source>
</evidence>
<feature type="transmembrane region" description="Helical" evidence="8">
    <location>
        <begin position="568"/>
        <end position="588"/>
    </location>
</feature>
<keyword evidence="7 8" id="KW-0472">Membrane</keyword>
<feature type="transmembrane region" description="Helical" evidence="8">
    <location>
        <begin position="470"/>
        <end position="487"/>
    </location>
</feature>
<evidence type="ECO:0000256" key="3">
    <source>
        <dbReference type="ARBA" id="ARBA00022448"/>
    </source>
</evidence>
<keyword evidence="6 8" id="KW-1133">Transmembrane helix</keyword>
<dbReference type="AlphaFoldDB" id="A0A8B6GK91"/>
<dbReference type="InterPro" id="IPR020846">
    <property type="entry name" value="MFS_dom"/>
</dbReference>
<feature type="transmembrane region" description="Helical" evidence="8">
    <location>
        <begin position="122"/>
        <end position="143"/>
    </location>
</feature>
<evidence type="ECO:0000256" key="2">
    <source>
        <dbReference type="ARBA" id="ARBA00009598"/>
    </source>
</evidence>
<reference evidence="10" key="1">
    <citation type="submission" date="2018-11" db="EMBL/GenBank/DDBJ databases">
        <authorList>
            <person name="Alioto T."/>
            <person name="Alioto T."/>
        </authorList>
    </citation>
    <scope>NUCLEOTIDE SEQUENCE</scope>
</reference>
<dbReference type="PANTHER" id="PTHR43184:SF12">
    <property type="entry name" value="SUGAR PHOSPHATE EXCHANGER 3"/>
    <property type="match status" value="1"/>
</dbReference>
<proteinExistence type="inferred from homology"/>
<gene>
    <name evidence="10" type="ORF">MGAL_10B020362</name>
</gene>
<organism evidence="10 11">
    <name type="scientific">Mytilus galloprovincialis</name>
    <name type="common">Mediterranean mussel</name>
    <dbReference type="NCBI Taxonomy" id="29158"/>
    <lineage>
        <taxon>Eukaryota</taxon>
        <taxon>Metazoa</taxon>
        <taxon>Spiralia</taxon>
        <taxon>Lophotrochozoa</taxon>
        <taxon>Mollusca</taxon>
        <taxon>Bivalvia</taxon>
        <taxon>Autobranchia</taxon>
        <taxon>Pteriomorphia</taxon>
        <taxon>Mytilida</taxon>
        <taxon>Mytiloidea</taxon>
        <taxon>Mytilidae</taxon>
        <taxon>Mytilinae</taxon>
        <taxon>Mytilus</taxon>
    </lineage>
</organism>
<evidence type="ECO:0000313" key="11">
    <source>
        <dbReference type="Proteomes" id="UP000596742"/>
    </source>
</evidence>
<evidence type="ECO:0000259" key="9">
    <source>
        <dbReference type="PROSITE" id="PS50850"/>
    </source>
</evidence>
<evidence type="ECO:0000256" key="1">
    <source>
        <dbReference type="ARBA" id="ARBA00004141"/>
    </source>
</evidence>
<dbReference type="EMBL" id="UYJE01008594">
    <property type="protein sequence ID" value="VDI65278.1"/>
    <property type="molecule type" value="Genomic_DNA"/>
</dbReference>
<feature type="transmembrane region" description="Helical" evidence="8">
    <location>
        <begin position="190"/>
        <end position="209"/>
    </location>
</feature>
<feature type="transmembrane region" description="Helical" evidence="8">
    <location>
        <begin position="446"/>
        <end position="463"/>
    </location>
</feature>
<evidence type="ECO:0000313" key="10">
    <source>
        <dbReference type="EMBL" id="VDI65278.1"/>
    </source>
</evidence>
<feature type="transmembrane region" description="Helical" evidence="8">
    <location>
        <begin position="536"/>
        <end position="562"/>
    </location>
</feature>
<dbReference type="GO" id="GO:0016020">
    <property type="term" value="C:membrane"/>
    <property type="evidence" value="ECO:0007669"/>
    <property type="project" value="UniProtKB-SubCell"/>
</dbReference>
<evidence type="ECO:0000256" key="8">
    <source>
        <dbReference type="SAM" id="Phobius"/>
    </source>
</evidence>
<dbReference type="Pfam" id="PF07690">
    <property type="entry name" value="MFS_1"/>
    <property type="match status" value="1"/>
</dbReference>
<dbReference type="PANTHER" id="PTHR43184">
    <property type="entry name" value="MAJOR FACILITATOR SUPERFAMILY TRANSPORTER 16, ISOFORM B"/>
    <property type="match status" value="1"/>
</dbReference>
<feature type="transmembrane region" description="Helical" evidence="8">
    <location>
        <begin position="149"/>
        <end position="178"/>
    </location>
</feature>
<feature type="transmembrane region" description="Helical" evidence="8">
    <location>
        <begin position="22"/>
        <end position="42"/>
    </location>
</feature>
<protein>
    <recommendedName>
        <fullName evidence="9">Major facilitator superfamily (MFS) profile domain-containing protein</fullName>
    </recommendedName>
</protein>
<feature type="transmembrane region" description="Helical" evidence="8">
    <location>
        <begin position="215"/>
        <end position="236"/>
    </location>
</feature>
<accession>A0A8B6GK91</accession>
<dbReference type="SUPFAM" id="SSF103473">
    <property type="entry name" value="MFS general substrate transporter"/>
    <property type="match status" value="1"/>
</dbReference>
<feature type="domain" description="Major facilitator superfamily (MFS) profile" evidence="9">
    <location>
        <begin position="28"/>
        <end position="591"/>
    </location>
</feature>
<keyword evidence="11" id="KW-1185">Reference proteome</keyword>
<comment type="caution">
    <text evidence="10">The sequence shown here is derived from an EMBL/GenBank/DDBJ whole genome shotgun (WGS) entry which is preliminary data.</text>
</comment>
<feature type="transmembrane region" description="Helical" evidence="8">
    <location>
        <begin position="499"/>
        <end position="524"/>
    </location>
</feature>
<evidence type="ECO:0000256" key="5">
    <source>
        <dbReference type="ARBA" id="ARBA00022692"/>
    </source>
</evidence>
<dbReference type="InterPro" id="IPR036259">
    <property type="entry name" value="MFS_trans_sf"/>
</dbReference>
<feature type="transmembrane region" description="Helical" evidence="8">
    <location>
        <begin position="92"/>
        <end position="110"/>
    </location>
</feature>
<evidence type="ECO:0000256" key="4">
    <source>
        <dbReference type="ARBA" id="ARBA00022597"/>
    </source>
</evidence>
<dbReference type="Proteomes" id="UP000596742">
    <property type="component" value="Unassembled WGS sequence"/>
</dbReference>